<keyword evidence="3" id="KW-1185">Reference proteome</keyword>
<dbReference type="Pfam" id="PF13585">
    <property type="entry name" value="CHU_C"/>
    <property type="match status" value="1"/>
</dbReference>
<dbReference type="InterPro" id="IPR000601">
    <property type="entry name" value="PKD_dom"/>
</dbReference>
<dbReference type="STRING" id="153721.MYP_3989"/>
<dbReference type="CDD" id="cd00146">
    <property type="entry name" value="PKD"/>
    <property type="match status" value="1"/>
</dbReference>
<dbReference type="InterPro" id="IPR015943">
    <property type="entry name" value="WD40/YVTN_repeat-like_dom_sf"/>
</dbReference>
<dbReference type="Gene3D" id="2.130.10.10">
    <property type="entry name" value="YVTN repeat-like/Quinoprotein amine dehydrogenase"/>
    <property type="match status" value="1"/>
</dbReference>
<dbReference type="SUPFAM" id="SSF49299">
    <property type="entry name" value="PKD domain"/>
    <property type="match status" value="2"/>
</dbReference>
<proteinExistence type="predicted"/>
<dbReference type="AlphaFoldDB" id="A0A098LJY9"/>
<dbReference type="SUPFAM" id="SSF63829">
    <property type="entry name" value="Calcium-dependent phosphotriesterase"/>
    <property type="match status" value="1"/>
</dbReference>
<dbReference type="InterPro" id="IPR013783">
    <property type="entry name" value="Ig-like_fold"/>
</dbReference>
<dbReference type="PROSITE" id="PS50093">
    <property type="entry name" value="PKD"/>
    <property type="match status" value="2"/>
</dbReference>
<protein>
    <submittedName>
        <fullName evidence="2">PKD domain-containing protein</fullName>
    </submittedName>
</protein>
<dbReference type="eggNOG" id="COG3291">
    <property type="taxonomic scope" value="Bacteria"/>
</dbReference>
<sequence length="966" mass="103642">MINIAPANAQCIPANAGFTYKDTCYSNLTQFTGIGVGDTTSWSWDFGDPTSGRQNTAFGAYPTHTFSQTNTTYTVTFSFTDTCGNPANITKNILIQNNPNPPLTLNLKDTVVCDAPYPIDAGIPGLTYQWSDGDTTQIDTLMSAGKYWVKVYQNGCYTSDTVTVRFWGQGNKGDYNWQFGNNAGLNFNDNPPSVTNTNANRTNGGSASISDPSGNLLFYTDGINIYTNDNKIMQGGTGLKGNSDSSQSAIIVPDPRANNIYYVFTVNPSTGLSYTTVDLSFNKGKGRVTNINVPLYNPVANKISGMKDEQGNFWVVAHELNSNNFISYKIGNNGFSPTPVISSTGAVQTNGQGYMKFSKDGTKVAIALSEQNRVEIYDFNTNTGELTISDTITNVTLPFGLEFSDDNNKLYVSTNGDGHLYQYDLTKATSTEIENSQVTISTDPSASYEALQLGPDGKIYVALKGSGSGFLGVINDPTLDSTDVDYQHKSIDLGTESNTGLPNFVANYFNTSDWNIAYADTCSGSITLFQANAPDTVFTWTWNFGDGQTGTGQTTTHTYPGPGTYNVSVRAIYACGDTTMLRTLTIVETPPAPQIKDTTICDAITYKLDATLSGSGLSYLWNTGSTSSFINTDTSGTFTVEVSRAGCINTATATVTFAPVNSFDLGTDKTLCTGDSIQLDAGNPGLTHSWSTGATLQTIVVKTSGTYSVTVSNGGLCQKSDQINITFITPPIVSLGPDTTYCQGSSPVLDAGVVPSGFQYKWSSGEINRQIHPTISGTYIVSVYKDQCQGSDTIKIEFEAAPNISLNPVFGLCSENGDSVILDGGTANSYLWLPSGQTTQSITVFTAGLYSLTAKSEHGCESTASALVQDICEARVFIPNIFSPNGDGNNDEFKISGANLISYRLEIFDQWGELIFVSDSMSNSWNGEYKGKTVQEGAYIWKLTYAGESIGGSKSQTKTGDVTVIR</sequence>
<dbReference type="NCBIfam" id="TIGR04131">
    <property type="entry name" value="Bac_Flav_CTERM"/>
    <property type="match status" value="1"/>
</dbReference>
<dbReference type="EMBL" id="BBLT01000009">
    <property type="protein sequence ID" value="GAL86759.1"/>
    <property type="molecule type" value="Genomic_DNA"/>
</dbReference>
<name>A0A098LJY9_9BACT</name>
<accession>A0A098LJY9</accession>
<evidence type="ECO:0000313" key="2">
    <source>
        <dbReference type="EMBL" id="GAL86759.1"/>
    </source>
</evidence>
<gene>
    <name evidence="2" type="ORF">MYP_3989</name>
</gene>
<dbReference type="InterPro" id="IPR022409">
    <property type="entry name" value="PKD/Chitinase_dom"/>
</dbReference>
<dbReference type="InterPro" id="IPR035986">
    <property type="entry name" value="PKD_dom_sf"/>
</dbReference>
<reference evidence="2 3" key="1">
    <citation type="submission" date="2014-09" db="EMBL/GenBank/DDBJ databases">
        <title>Sporocytophaga myxococcoides PG-01 genome sequencing.</title>
        <authorList>
            <person name="Liu L."/>
            <person name="Gao P.J."/>
            <person name="Chen G.J."/>
            <person name="Wang L.S."/>
        </authorList>
    </citation>
    <scope>NUCLEOTIDE SEQUENCE [LARGE SCALE GENOMIC DNA]</scope>
    <source>
        <strain evidence="2 3">PG-01</strain>
    </source>
</reference>
<feature type="domain" description="PKD" evidence="1">
    <location>
        <begin position="31"/>
        <end position="96"/>
    </location>
</feature>
<dbReference type="Proteomes" id="UP000030185">
    <property type="component" value="Unassembled WGS sequence"/>
</dbReference>
<organism evidence="2 3">
    <name type="scientific">Sporocytophaga myxococcoides</name>
    <dbReference type="NCBI Taxonomy" id="153721"/>
    <lineage>
        <taxon>Bacteria</taxon>
        <taxon>Pseudomonadati</taxon>
        <taxon>Bacteroidota</taxon>
        <taxon>Cytophagia</taxon>
        <taxon>Cytophagales</taxon>
        <taxon>Cytophagaceae</taxon>
        <taxon>Sporocytophaga</taxon>
    </lineage>
</organism>
<dbReference type="SMART" id="SM00089">
    <property type="entry name" value="PKD"/>
    <property type="match status" value="2"/>
</dbReference>
<dbReference type="InterPro" id="IPR026341">
    <property type="entry name" value="T9SS_type_B"/>
</dbReference>
<dbReference type="Pfam" id="PF18911">
    <property type="entry name" value="PKD_4"/>
    <property type="match status" value="2"/>
</dbReference>
<feature type="domain" description="PKD" evidence="1">
    <location>
        <begin position="525"/>
        <end position="586"/>
    </location>
</feature>
<dbReference type="Gene3D" id="2.60.40.10">
    <property type="entry name" value="Immunoglobulins"/>
    <property type="match status" value="2"/>
</dbReference>
<comment type="caution">
    <text evidence="2">The sequence shown here is derived from an EMBL/GenBank/DDBJ whole genome shotgun (WGS) entry which is preliminary data.</text>
</comment>
<evidence type="ECO:0000313" key="3">
    <source>
        <dbReference type="Proteomes" id="UP000030185"/>
    </source>
</evidence>
<evidence type="ECO:0000259" key="1">
    <source>
        <dbReference type="PROSITE" id="PS50093"/>
    </source>
</evidence>